<dbReference type="SUPFAM" id="SSF56731">
    <property type="entry name" value="DNA primase core"/>
    <property type="match status" value="1"/>
</dbReference>
<dbReference type="Gene3D" id="1.10.860.10">
    <property type="entry name" value="DNAb Helicase, Chain A"/>
    <property type="match status" value="1"/>
</dbReference>
<evidence type="ECO:0000256" key="5">
    <source>
        <dbReference type="ARBA" id="ARBA00022705"/>
    </source>
</evidence>
<dbReference type="SMART" id="SM00400">
    <property type="entry name" value="ZnF_CHCC"/>
    <property type="match status" value="1"/>
</dbReference>
<feature type="domain" description="Toprim" evidence="15">
    <location>
        <begin position="308"/>
        <end position="389"/>
    </location>
</feature>
<dbReference type="AlphaFoldDB" id="E7SC66"/>
<dbReference type="SUPFAM" id="SSF57783">
    <property type="entry name" value="Zinc beta-ribbon"/>
    <property type="match status" value="1"/>
</dbReference>
<keyword evidence="8 12" id="KW-0862">Zinc</keyword>
<dbReference type="PIRSF" id="PIRSF002811">
    <property type="entry name" value="DnaG"/>
    <property type="match status" value="1"/>
</dbReference>
<evidence type="ECO:0000256" key="4">
    <source>
        <dbReference type="ARBA" id="ARBA00022695"/>
    </source>
</evidence>
<dbReference type="InterPro" id="IPR006171">
    <property type="entry name" value="TOPRIM_dom"/>
</dbReference>
<comment type="function">
    <text evidence="12 13">RNA polymerase that catalyzes the synthesis of short RNA molecules used as primers for DNA polymerase during DNA replication.</text>
</comment>
<dbReference type="EMBL" id="AEQR01000020">
    <property type="protein sequence ID" value="EFV98792.1"/>
    <property type="molecule type" value="Genomic_DNA"/>
</dbReference>
<keyword evidence="7 12" id="KW-0863">Zinc-finger</keyword>
<dbReference type="PANTHER" id="PTHR30313:SF2">
    <property type="entry name" value="DNA PRIMASE"/>
    <property type="match status" value="1"/>
</dbReference>
<proteinExistence type="inferred from homology"/>
<dbReference type="GO" id="GO:0000428">
    <property type="term" value="C:DNA-directed RNA polymerase complex"/>
    <property type="evidence" value="ECO:0007669"/>
    <property type="project" value="UniProtKB-KW"/>
</dbReference>
<comment type="domain">
    <text evidence="12">Contains an N-terminal zinc-binding domain, a central core domain that contains the primase activity, and a C-terminal DnaB-binding domain.</text>
</comment>
<evidence type="ECO:0000256" key="2">
    <source>
        <dbReference type="ARBA" id="ARBA00022515"/>
    </source>
</evidence>
<evidence type="ECO:0000256" key="1">
    <source>
        <dbReference type="ARBA" id="ARBA00022478"/>
    </source>
</evidence>
<dbReference type="PANTHER" id="PTHR30313">
    <property type="entry name" value="DNA PRIMASE"/>
    <property type="match status" value="1"/>
</dbReference>
<keyword evidence="9" id="KW-0460">Magnesium</keyword>
<evidence type="ECO:0000256" key="3">
    <source>
        <dbReference type="ARBA" id="ARBA00022679"/>
    </source>
</evidence>
<protein>
    <recommendedName>
        <fullName evidence="12 13">DNA primase</fullName>
        <ecNumber evidence="12">2.7.7.101</ecNumber>
    </recommendedName>
</protein>
<comment type="subunit">
    <text evidence="12">Monomer. Interacts with DnaB.</text>
</comment>
<evidence type="ECO:0000256" key="14">
    <source>
        <dbReference type="PIRSR" id="PIRSR002811-1"/>
    </source>
</evidence>
<keyword evidence="11 12" id="KW-0804">Transcription</keyword>
<evidence type="ECO:0000259" key="15">
    <source>
        <dbReference type="PROSITE" id="PS50880"/>
    </source>
</evidence>
<feature type="zinc finger region" description="CHC2-type" evidence="12 14">
    <location>
        <begin position="84"/>
        <end position="108"/>
    </location>
</feature>
<dbReference type="InterPro" id="IPR002694">
    <property type="entry name" value="Znf_CHC2"/>
</dbReference>
<dbReference type="Gene3D" id="3.90.980.10">
    <property type="entry name" value="DNA primase, catalytic core, N-terminal domain"/>
    <property type="match status" value="1"/>
</dbReference>
<evidence type="ECO:0000256" key="9">
    <source>
        <dbReference type="ARBA" id="ARBA00022842"/>
    </source>
</evidence>
<keyword evidence="4 12" id="KW-0548">Nucleotidyltransferase</keyword>
<dbReference type="NCBIfam" id="TIGR01391">
    <property type="entry name" value="dnaG"/>
    <property type="match status" value="1"/>
</dbReference>
<dbReference type="InterPro" id="IPR006295">
    <property type="entry name" value="DNA_primase_DnaG"/>
</dbReference>
<dbReference type="GO" id="GO:1990077">
    <property type="term" value="C:primosome complex"/>
    <property type="evidence" value="ECO:0007669"/>
    <property type="project" value="UniProtKB-KW"/>
</dbReference>
<evidence type="ECO:0000313" key="16">
    <source>
        <dbReference type="EMBL" id="EFV98792.1"/>
    </source>
</evidence>
<dbReference type="FunFam" id="3.90.580.10:FF:000001">
    <property type="entry name" value="DNA primase"/>
    <property type="match status" value="1"/>
</dbReference>
<dbReference type="InterPro" id="IPR013264">
    <property type="entry name" value="DNAG_N"/>
</dbReference>
<comment type="similarity">
    <text evidence="12 13">Belongs to the DnaG primase family.</text>
</comment>
<evidence type="ECO:0000256" key="12">
    <source>
        <dbReference type="HAMAP-Rule" id="MF_00974"/>
    </source>
</evidence>
<dbReference type="InterPro" id="IPR037068">
    <property type="entry name" value="DNA_primase_core_N_sf"/>
</dbReference>
<dbReference type="EC" id="2.7.7.101" evidence="12"/>
<dbReference type="GO" id="GO:0006269">
    <property type="term" value="P:DNA replication, synthesis of primer"/>
    <property type="evidence" value="ECO:0007669"/>
    <property type="project" value="UniProtKB-UniRule"/>
</dbReference>
<dbReference type="Gene3D" id="3.40.1360.10">
    <property type="match status" value="1"/>
</dbReference>
<dbReference type="GO" id="GO:0008270">
    <property type="term" value="F:zinc ion binding"/>
    <property type="evidence" value="ECO:0007669"/>
    <property type="project" value="UniProtKB-UniRule"/>
</dbReference>
<dbReference type="InterPro" id="IPR050219">
    <property type="entry name" value="DnaG_primase"/>
</dbReference>
<sequence>MPNFFEISDKWGKSFLFSLKSVGKNLLLLTFSIKYKVIIYGKMEALFMVDKQLISEIKNSVNIVDVIGEVVQLTKAGRNFLGLCPFHGEKTPSFNVVEDKQFYHCFGCGKSGDVFKFIEDYRGVSFMEAVQIVGDQVGIHVQTHAPQSRGQQADGKQPFYEIHQEAAKFYHAILMTTKMGEDARQYLYDRGLDDEVLRHFQIGLAPAEGNYLYQSVSGKFSEKIMAESGLFHISDMGTIYDAFQNRIMFPLSDDTGRVIAFSGRLWREPVEGAKPQGKYKNSRSTLLFNKSYELYHLDKAKQVAKKNHELYLMEGFMDVIAAYRAGIENAVASMGTALTQEHVAHLSKFTKKVILAYDGDKAGRLATAKALEVLDKHEVEVVQIPDQMDPDEYLNKNSPQALADLLEKTRLSRVEFLMDYWKPDNIENLQAQIEFVEKMAPLIAQTPSVTAQNTYIYKLADLLADFDYLQVEQTVNASRLQMRSQRQEQTQIQTQAPLASPTVLQKQLPRLVRAENHLLHRMNAFPYVLNEYRLRTDFSFDTPALQILYQLLCQNGEVTSQDLSEQTEEVQRAWYLMLEENLPDEIAENELEEVEETRNRELLRKESQQIGKKVREASHSGDADQALLELERLIAQKRRME</sequence>
<keyword evidence="2 12" id="KW-0639">Primosome</keyword>
<dbReference type="eggNOG" id="COG0358">
    <property type="taxonomic scope" value="Bacteria"/>
</dbReference>
<keyword evidence="17" id="KW-1185">Reference proteome</keyword>
<evidence type="ECO:0000256" key="11">
    <source>
        <dbReference type="ARBA" id="ARBA00023163"/>
    </source>
</evidence>
<keyword evidence="3 12" id="KW-0808">Transferase</keyword>
<dbReference type="GO" id="GO:0003677">
    <property type="term" value="F:DNA binding"/>
    <property type="evidence" value="ECO:0007669"/>
    <property type="project" value="UniProtKB-KW"/>
</dbReference>
<gene>
    <name evidence="12 16" type="primary">dnaG</name>
    <name evidence="16" type="ORF">HMPREF9421_1704</name>
</gene>
<organism evidence="16 17">
    <name type="scientific">Streptococcus australis ATCC 700641</name>
    <dbReference type="NCBI Taxonomy" id="888833"/>
    <lineage>
        <taxon>Bacteria</taxon>
        <taxon>Bacillati</taxon>
        <taxon>Bacillota</taxon>
        <taxon>Bacilli</taxon>
        <taxon>Lactobacillales</taxon>
        <taxon>Streptococcaceae</taxon>
        <taxon>Streptococcus</taxon>
    </lineage>
</organism>
<evidence type="ECO:0000256" key="8">
    <source>
        <dbReference type="ARBA" id="ARBA00022833"/>
    </source>
</evidence>
<evidence type="ECO:0000313" key="17">
    <source>
        <dbReference type="Proteomes" id="UP000002814"/>
    </source>
</evidence>
<dbReference type="PROSITE" id="PS50880">
    <property type="entry name" value="TOPRIM"/>
    <property type="match status" value="1"/>
</dbReference>
<comment type="cofactor">
    <cofactor evidence="12 13 14">
        <name>Zn(2+)</name>
        <dbReference type="ChEBI" id="CHEBI:29105"/>
    </cofactor>
    <text evidence="12 13 14">Binds 1 zinc ion per monomer.</text>
</comment>
<keyword evidence="1 12" id="KW-0240">DNA-directed RNA polymerase</keyword>
<dbReference type="CDD" id="cd03364">
    <property type="entry name" value="TOPRIM_DnaG_primases"/>
    <property type="match status" value="1"/>
</dbReference>
<dbReference type="GO" id="GO:0005737">
    <property type="term" value="C:cytoplasm"/>
    <property type="evidence" value="ECO:0007669"/>
    <property type="project" value="TreeGrafter"/>
</dbReference>
<dbReference type="Proteomes" id="UP000002814">
    <property type="component" value="Unassembled WGS sequence"/>
</dbReference>
<keyword evidence="5 12" id="KW-0235">DNA replication</keyword>
<dbReference type="InterPro" id="IPR034151">
    <property type="entry name" value="TOPRIM_DnaG_bac"/>
</dbReference>
<dbReference type="Pfam" id="PF01807">
    <property type="entry name" value="Zn_ribbon_DnaG"/>
    <property type="match status" value="1"/>
</dbReference>
<dbReference type="GO" id="GO:0003899">
    <property type="term" value="F:DNA-directed RNA polymerase activity"/>
    <property type="evidence" value="ECO:0007669"/>
    <property type="project" value="UniProtKB-UniRule"/>
</dbReference>
<dbReference type="HOGENOM" id="CLU_013501_3_3_9"/>
<name>E7SC66_9STRE</name>
<dbReference type="InterPro" id="IPR030846">
    <property type="entry name" value="DnaG_bac"/>
</dbReference>
<dbReference type="Pfam" id="PF13155">
    <property type="entry name" value="Toprim_2"/>
    <property type="match status" value="1"/>
</dbReference>
<comment type="catalytic activity">
    <reaction evidence="12">
        <text>ssDNA + n NTP = ssDNA/pppN(pN)n-1 hybrid + (n-1) diphosphate.</text>
        <dbReference type="EC" id="2.7.7.101"/>
    </reaction>
</comment>
<evidence type="ECO:0000256" key="13">
    <source>
        <dbReference type="PIRNR" id="PIRNR002811"/>
    </source>
</evidence>
<dbReference type="InterPro" id="IPR016136">
    <property type="entry name" value="DNA_helicase_N/primase_C"/>
</dbReference>
<dbReference type="InterPro" id="IPR036977">
    <property type="entry name" value="DNA_primase_Znf_CHC2"/>
</dbReference>
<comment type="caution">
    <text evidence="16">The sequence shown here is derived from an EMBL/GenBank/DDBJ whole genome shotgun (WGS) entry which is preliminary data.</text>
</comment>
<evidence type="ECO:0000256" key="10">
    <source>
        <dbReference type="ARBA" id="ARBA00023125"/>
    </source>
</evidence>
<dbReference type="Gene3D" id="3.90.580.10">
    <property type="entry name" value="Zinc finger, CHC2-type domain"/>
    <property type="match status" value="1"/>
</dbReference>
<dbReference type="HAMAP" id="MF_00974">
    <property type="entry name" value="DNA_primase_DnaG"/>
    <property type="match status" value="1"/>
</dbReference>
<evidence type="ECO:0000256" key="7">
    <source>
        <dbReference type="ARBA" id="ARBA00022771"/>
    </source>
</evidence>
<evidence type="ECO:0000256" key="6">
    <source>
        <dbReference type="ARBA" id="ARBA00022723"/>
    </source>
</evidence>
<dbReference type="Pfam" id="PF08275">
    <property type="entry name" value="DNAG_N"/>
    <property type="match status" value="1"/>
</dbReference>
<reference evidence="16 17" key="1">
    <citation type="submission" date="2010-12" db="EMBL/GenBank/DDBJ databases">
        <authorList>
            <person name="Muzny D."/>
            <person name="Qin X."/>
            <person name="Deng J."/>
            <person name="Jiang H."/>
            <person name="Liu Y."/>
            <person name="Qu J."/>
            <person name="Song X.-Z."/>
            <person name="Zhang L."/>
            <person name="Thornton R."/>
            <person name="Coyle M."/>
            <person name="Francisco L."/>
            <person name="Jackson L."/>
            <person name="Javaid M."/>
            <person name="Korchina V."/>
            <person name="Kovar C."/>
            <person name="Mata R."/>
            <person name="Mathew T."/>
            <person name="Ngo R."/>
            <person name="Nguyen L."/>
            <person name="Nguyen N."/>
            <person name="Okwuonu G."/>
            <person name="Ongeri F."/>
            <person name="Pham C."/>
            <person name="Simmons D."/>
            <person name="Wilczek-Boney K."/>
            <person name="Hale W."/>
            <person name="Jakkamsetti A."/>
            <person name="Pham P."/>
            <person name="Ruth R."/>
            <person name="San Lucas F."/>
            <person name="Warren J."/>
            <person name="Zhang J."/>
            <person name="Zhao Z."/>
            <person name="Zhou C."/>
            <person name="Zhu D."/>
            <person name="Lee S."/>
            <person name="Bess C."/>
            <person name="Blankenburg K."/>
            <person name="Forbes L."/>
            <person name="Fu Q."/>
            <person name="Gubbala S."/>
            <person name="Hirani K."/>
            <person name="Jayaseelan J.C."/>
            <person name="Lara F."/>
            <person name="Munidasa M."/>
            <person name="Palculict T."/>
            <person name="Patil S."/>
            <person name="Pu L.-L."/>
            <person name="Saada N."/>
            <person name="Tang L."/>
            <person name="Weissenberger G."/>
            <person name="Zhu Y."/>
            <person name="Hemphill L."/>
            <person name="Shang Y."/>
            <person name="Youmans B."/>
            <person name="Ayvaz T."/>
            <person name="Ross M."/>
            <person name="Santibanez J."/>
            <person name="Aqrawi P."/>
            <person name="Gross S."/>
            <person name="Joshi V."/>
            <person name="Fowler G."/>
            <person name="Nazareth L."/>
            <person name="Reid J."/>
            <person name="Worley K."/>
            <person name="Petrosino J."/>
            <person name="Highlander S."/>
            <person name="Gibbs R."/>
        </authorList>
    </citation>
    <scope>NUCLEOTIDE SEQUENCE [LARGE SCALE GENOMIC DNA]</scope>
    <source>
        <strain evidence="16 17">ATCC 700641</strain>
    </source>
</reference>
<accession>E7SC66</accession>
<keyword evidence="10 12" id="KW-0238">DNA-binding</keyword>
<keyword evidence="6 12" id="KW-0479">Metal-binding</keyword>
<dbReference type="SMART" id="SM00493">
    <property type="entry name" value="TOPRIM"/>
    <property type="match status" value="1"/>
</dbReference>